<dbReference type="PANTHER" id="PTHR20883">
    <property type="entry name" value="PHYTANOYL-COA DIOXYGENASE DOMAIN CONTAINING 1"/>
    <property type="match status" value="1"/>
</dbReference>
<protein>
    <recommendedName>
        <fullName evidence="3">Phytanoyl-CoA dioxygenase</fullName>
    </recommendedName>
</protein>
<evidence type="ECO:0008006" key="3">
    <source>
        <dbReference type="Google" id="ProtNLM"/>
    </source>
</evidence>
<evidence type="ECO:0000313" key="2">
    <source>
        <dbReference type="EMBL" id="VAW69034.1"/>
    </source>
</evidence>
<dbReference type="EMBL" id="UOFJ01000387">
    <property type="protein sequence ID" value="VAW69034.1"/>
    <property type="molecule type" value="Genomic_DNA"/>
</dbReference>
<feature type="non-terminal residue" evidence="2">
    <location>
        <position position="1"/>
    </location>
</feature>
<feature type="region of interest" description="Disordered" evidence="1">
    <location>
        <begin position="142"/>
        <end position="161"/>
    </location>
</feature>
<dbReference type="Pfam" id="PF05721">
    <property type="entry name" value="PhyH"/>
    <property type="match status" value="1"/>
</dbReference>
<dbReference type="PANTHER" id="PTHR20883:SF46">
    <property type="entry name" value="PHYTANOYL-COA HYDROXYLASE"/>
    <property type="match status" value="1"/>
</dbReference>
<dbReference type="SUPFAM" id="SSF51197">
    <property type="entry name" value="Clavaminate synthase-like"/>
    <property type="match status" value="1"/>
</dbReference>
<accession>A0A3B0YJH6</accession>
<dbReference type="AlphaFoldDB" id="A0A3B0YJH6"/>
<gene>
    <name evidence="2" type="ORF">MNBD_GAMMA10-3150</name>
</gene>
<dbReference type="InterPro" id="IPR008775">
    <property type="entry name" value="Phytyl_CoA_dOase-like"/>
</dbReference>
<sequence>ALSPSTAENGCMQVIRATHKEGILPHGEKSNDEKNLLRSGLSLKAAPVLDDVQDVILQPGEFSLHHPFAIHGSSPNRSTTPRMGFAIRYVSASVQQSSLHHEVVSVRGVPAEHYKTVLPPVNSDREFCLQAQLNFAERLAKQRRTQNRADSEGVMHSVKSN</sequence>
<evidence type="ECO:0000256" key="1">
    <source>
        <dbReference type="SAM" id="MobiDB-lite"/>
    </source>
</evidence>
<dbReference type="Gene3D" id="2.60.120.620">
    <property type="entry name" value="q2cbj1_9rhob like domain"/>
    <property type="match status" value="1"/>
</dbReference>
<reference evidence="2" key="1">
    <citation type="submission" date="2018-06" db="EMBL/GenBank/DDBJ databases">
        <authorList>
            <person name="Zhirakovskaya E."/>
        </authorList>
    </citation>
    <scope>NUCLEOTIDE SEQUENCE</scope>
</reference>
<proteinExistence type="predicted"/>
<name>A0A3B0YJH6_9ZZZZ</name>
<organism evidence="2">
    <name type="scientific">hydrothermal vent metagenome</name>
    <dbReference type="NCBI Taxonomy" id="652676"/>
    <lineage>
        <taxon>unclassified sequences</taxon>
        <taxon>metagenomes</taxon>
        <taxon>ecological metagenomes</taxon>
    </lineage>
</organism>